<dbReference type="AlphaFoldDB" id="N9N4L9"/>
<sequence>MITRNAFLHRSNYAMLTVFLLSLLAIYIDISNRNSELINFNGIFSTFVSDSSIIWNLAYVSNILFYMPLILFMIIRNEKIERFFKHNTVSKIYSILENSPLFVINTIFAVIGSLLALAVLMMFSTKPFENSLVFLILAAFLYLFNIMQLSMFLETKKRLL</sequence>
<dbReference type="HOGENOM" id="CLU_1648463_0_0_6"/>
<protein>
    <submittedName>
        <fullName evidence="2">Uncharacterized protein</fullName>
    </submittedName>
</protein>
<evidence type="ECO:0000313" key="3">
    <source>
        <dbReference type="Proteomes" id="UP000013248"/>
    </source>
</evidence>
<evidence type="ECO:0000313" key="2">
    <source>
        <dbReference type="EMBL" id="ENX00526.1"/>
    </source>
</evidence>
<dbReference type="Proteomes" id="UP000013248">
    <property type="component" value="Unassembled WGS sequence"/>
</dbReference>
<comment type="caution">
    <text evidence="2">The sequence shown here is derived from an EMBL/GenBank/DDBJ whole genome shotgun (WGS) entry which is preliminary data.</text>
</comment>
<keyword evidence="1" id="KW-0472">Membrane</keyword>
<keyword evidence="1" id="KW-1133">Transmembrane helix</keyword>
<keyword evidence="1" id="KW-0812">Transmembrane</keyword>
<name>N9N4L9_9GAMM</name>
<accession>N9N4L9</accession>
<organism evidence="2 3">
    <name type="scientific">Acinetobacter modestus</name>
    <dbReference type="NCBI Taxonomy" id="1776740"/>
    <lineage>
        <taxon>Bacteria</taxon>
        <taxon>Pseudomonadati</taxon>
        <taxon>Pseudomonadota</taxon>
        <taxon>Gammaproteobacteria</taxon>
        <taxon>Moraxellales</taxon>
        <taxon>Moraxellaceae</taxon>
        <taxon>Acinetobacter</taxon>
    </lineage>
</organism>
<proteinExistence type="predicted"/>
<feature type="transmembrane region" description="Helical" evidence="1">
    <location>
        <begin position="131"/>
        <end position="153"/>
    </location>
</feature>
<feature type="transmembrane region" description="Helical" evidence="1">
    <location>
        <begin position="53"/>
        <end position="75"/>
    </location>
</feature>
<dbReference type="EMBL" id="APRP01000022">
    <property type="protein sequence ID" value="ENX00526.1"/>
    <property type="molecule type" value="Genomic_DNA"/>
</dbReference>
<gene>
    <name evidence="2" type="ORF">F900_02200</name>
</gene>
<reference evidence="2 3" key="1">
    <citation type="submission" date="2013-02" db="EMBL/GenBank/DDBJ databases">
        <title>The Genome Sequence of Acinetobacter sp. ANC 3862.</title>
        <authorList>
            <consortium name="The Broad Institute Genome Sequencing Platform"/>
            <consortium name="The Broad Institute Genome Sequencing Center for Infectious Disease"/>
            <person name="Cerqueira G."/>
            <person name="Feldgarden M."/>
            <person name="Courvalin P."/>
            <person name="Perichon B."/>
            <person name="Grillot-Courvalin C."/>
            <person name="Clermont D."/>
            <person name="Rocha E."/>
            <person name="Yoon E.-J."/>
            <person name="Nemec A."/>
            <person name="Walker B."/>
            <person name="Young S.K."/>
            <person name="Zeng Q."/>
            <person name="Gargeya S."/>
            <person name="Fitzgerald M."/>
            <person name="Haas B."/>
            <person name="Abouelleil A."/>
            <person name="Alvarado L."/>
            <person name="Arachchi H.M."/>
            <person name="Berlin A.M."/>
            <person name="Chapman S.B."/>
            <person name="Dewar J."/>
            <person name="Goldberg J."/>
            <person name="Griggs A."/>
            <person name="Gujja S."/>
            <person name="Hansen M."/>
            <person name="Howarth C."/>
            <person name="Imamovic A."/>
            <person name="Larimer J."/>
            <person name="McCowan C."/>
            <person name="Murphy C."/>
            <person name="Neiman D."/>
            <person name="Pearson M."/>
            <person name="Priest M."/>
            <person name="Roberts A."/>
            <person name="Saif S."/>
            <person name="Shea T."/>
            <person name="Sisk P."/>
            <person name="Sykes S."/>
            <person name="Wortman J."/>
            <person name="Nusbaum C."/>
            <person name="Birren B."/>
        </authorList>
    </citation>
    <scope>NUCLEOTIDE SEQUENCE [LARGE SCALE GENOMIC DNA]</scope>
    <source>
        <strain evidence="2 3">ANC 3862</strain>
    </source>
</reference>
<feature type="transmembrane region" description="Helical" evidence="1">
    <location>
        <begin position="101"/>
        <end position="125"/>
    </location>
</feature>
<feature type="transmembrane region" description="Helical" evidence="1">
    <location>
        <begin position="12"/>
        <end position="30"/>
    </location>
</feature>
<evidence type="ECO:0000256" key="1">
    <source>
        <dbReference type="SAM" id="Phobius"/>
    </source>
</evidence>
<dbReference type="STRING" id="1217705.F900_02200"/>